<evidence type="ECO:0000256" key="2">
    <source>
        <dbReference type="ARBA" id="ARBA00023002"/>
    </source>
</evidence>
<comment type="similarity">
    <text evidence="1">Belongs to the short-chain dehydrogenases/reductases (SDR) family.</text>
</comment>
<feature type="non-terminal residue" evidence="3">
    <location>
        <position position="1"/>
    </location>
</feature>
<accession>A0A6J4HTY1</accession>
<gene>
    <name evidence="3" type="ORF">AVDCRST_MAG93-963</name>
</gene>
<proteinExistence type="inferred from homology"/>
<organism evidence="3">
    <name type="scientific">uncultured Chloroflexia bacterium</name>
    <dbReference type="NCBI Taxonomy" id="1672391"/>
    <lineage>
        <taxon>Bacteria</taxon>
        <taxon>Bacillati</taxon>
        <taxon>Chloroflexota</taxon>
        <taxon>Chloroflexia</taxon>
        <taxon>environmental samples</taxon>
    </lineage>
</organism>
<dbReference type="AlphaFoldDB" id="A0A6J4HTY1"/>
<name>A0A6J4HTY1_9CHLR</name>
<dbReference type="PRINTS" id="PR00081">
    <property type="entry name" value="GDHRDH"/>
</dbReference>
<dbReference type="EMBL" id="CADCTR010000317">
    <property type="protein sequence ID" value="CAA9232824.1"/>
    <property type="molecule type" value="Genomic_DNA"/>
</dbReference>
<dbReference type="Pfam" id="PF13561">
    <property type="entry name" value="adh_short_C2"/>
    <property type="match status" value="1"/>
</dbReference>
<evidence type="ECO:0000256" key="1">
    <source>
        <dbReference type="ARBA" id="ARBA00006484"/>
    </source>
</evidence>
<reference evidence="3" key="1">
    <citation type="submission" date="2020-02" db="EMBL/GenBank/DDBJ databases">
        <authorList>
            <person name="Meier V. D."/>
        </authorList>
    </citation>
    <scope>NUCLEOTIDE SEQUENCE</scope>
    <source>
        <strain evidence="3">AVDCRST_MAG93</strain>
    </source>
</reference>
<dbReference type="Gene3D" id="3.40.50.720">
    <property type="entry name" value="NAD(P)-binding Rossmann-like Domain"/>
    <property type="match status" value="1"/>
</dbReference>
<dbReference type="PANTHER" id="PTHR24321">
    <property type="entry name" value="DEHYDROGENASES, SHORT CHAIN"/>
    <property type="match status" value="1"/>
</dbReference>
<dbReference type="InterPro" id="IPR036291">
    <property type="entry name" value="NAD(P)-bd_dom_sf"/>
</dbReference>
<dbReference type="PROSITE" id="PS00061">
    <property type="entry name" value="ADH_SHORT"/>
    <property type="match status" value="1"/>
</dbReference>
<sequence>GAFFTVQKALPLMGEGGSIIFNSSCMADMAIPGSSVYTASKAAINSLVKVLSVELAPKGIRVNAVSPGPVSTPIYGRMGMAPEQLEAFAGQVQGQVPLNRFGNPDEIAKAVAFLASSDASFFVGANLTADGGMSL</sequence>
<dbReference type="EC" id="1.1.1.100" evidence="3"/>
<dbReference type="PANTHER" id="PTHR24321:SF8">
    <property type="entry name" value="ESTRADIOL 17-BETA-DEHYDROGENASE 8-RELATED"/>
    <property type="match status" value="1"/>
</dbReference>
<keyword evidence="2 3" id="KW-0560">Oxidoreductase</keyword>
<dbReference type="InterPro" id="IPR020904">
    <property type="entry name" value="Sc_DH/Rdtase_CS"/>
</dbReference>
<dbReference type="SUPFAM" id="SSF51735">
    <property type="entry name" value="NAD(P)-binding Rossmann-fold domains"/>
    <property type="match status" value="1"/>
</dbReference>
<dbReference type="GO" id="GO:0004316">
    <property type="term" value="F:3-oxoacyl-[acyl-carrier-protein] reductase (NADPH) activity"/>
    <property type="evidence" value="ECO:0007669"/>
    <property type="project" value="UniProtKB-EC"/>
</dbReference>
<evidence type="ECO:0000313" key="3">
    <source>
        <dbReference type="EMBL" id="CAA9232824.1"/>
    </source>
</evidence>
<protein>
    <submittedName>
        <fullName evidence="3">3-oxoacyl-[acyl-carrier protein] reductase</fullName>
        <ecNumber evidence="3">1.1.1.100</ecNumber>
    </submittedName>
</protein>
<dbReference type="InterPro" id="IPR002347">
    <property type="entry name" value="SDR_fam"/>
</dbReference>